<feature type="transmembrane region" description="Helical" evidence="1">
    <location>
        <begin position="33"/>
        <end position="58"/>
    </location>
</feature>
<name>A0A2G5T576_9PELO</name>
<feature type="transmembrane region" description="Helical" evidence="1">
    <location>
        <begin position="79"/>
        <end position="99"/>
    </location>
</feature>
<gene>
    <name evidence="3" type="primary">Cnig_chr_V.g16364</name>
    <name evidence="3" type="ORF">B9Z55_016364</name>
</gene>
<feature type="transmembrane region" description="Helical" evidence="1">
    <location>
        <begin position="111"/>
        <end position="132"/>
    </location>
</feature>
<keyword evidence="1" id="KW-0472">Membrane</keyword>
<evidence type="ECO:0000259" key="2">
    <source>
        <dbReference type="Pfam" id="PF10328"/>
    </source>
</evidence>
<evidence type="ECO:0000256" key="1">
    <source>
        <dbReference type="SAM" id="Phobius"/>
    </source>
</evidence>
<proteinExistence type="predicted"/>
<keyword evidence="4" id="KW-1185">Reference proteome</keyword>
<dbReference type="OrthoDB" id="5874721at2759"/>
<evidence type="ECO:0000313" key="4">
    <source>
        <dbReference type="Proteomes" id="UP000230233"/>
    </source>
</evidence>
<feature type="domain" description="7TM GPCR serpentine receptor class x (Srx)" evidence="2">
    <location>
        <begin position="82"/>
        <end position="136"/>
    </location>
</feature>
<keyword evidence="1" id="KW-0812">Transmembrane</keyword>
<dbReference type="PANTHER" id="PTHR46611">
    <property type="entry name" value="SERPENTINE RECEPTOR, CLASS X-RELATED"/>
    <property type="match status" value="1"/>
</dbReference>
<dbReference type="PANTHER" id="PTHR46611:SF1">
    <property type="entry name" value="7TM GPCR SERPENTINE RECEPTOR CLASS X (SRX) DOMAIN-CONTAINING PROTEIN"/>
    <property type="match status" value="1"/>
</dbReference>
<sequence length="137" mass="15532">MINNVTVGCGYIYDPNLFVWRTEFHDCSKRLAVIFPFVILGTTIATNAFNVAIGTRLLAMKLIGVKEEEAKERRRRWMVMFIQVTSFGTIANVLVFLAARRMSSMSSSFGIITKNQAVCNTVMCVIFLCYVCPMQLR</sequence>
<dbReference type="Pfam" id="PF10328">
    <property type="entry name" value="7TM_GPCR_Srx"/>
    <property type="match status" value="1"/>
</dbReference>
<evidence type="ECO:0000313" key="3">
    <source>
        <dbReference type="EMBL" id="PIC22236.1"/>
    </source>
</evidence>
<dbReference type="AlphaFoldDB" id="A0A2G5T576"/>
<keyword evidence="1" id="KW-1133">Transmembrane helix</keyword>
<comment type="caution">
    <text evidence="3">The sequence shown here is derived from an EMBL/GenBank/DDBJ whole genome shotgun (WGS) entry which is preliminary data.</text>
</comment>
<protein>
    <recommendedName>
        <fullName evidence="2">7TM GPCR serpentine receptor class x (Srx) domain-containing protein</fullName>
    </recommendedName>
</protein>
<dbReference type="InterPro" id="IPR019430">
    <property type="entry name" value="7TM_GPCR_serpentine_rcpt_Srx"/>
</dbReference>
<accession>A0A2G5T576</accession>
<dbReference type="Proteomes" id="UP000230233">
    <property type="component" value="Chromosome V"/>
</dbReference>
<reference evidence="4" key="1">
    <citation type="submission" date="2017-10" db="EMBL/GenBank/DDBJ databases">
        <title>Rapid genome shrinkage in a self-fertile nematode reveals novel sperm competition proteins.</title>
        <authorList>
            <person name="Yin D."/>
            <person name="Schwarz E.M."/>
            <person name="Thomas C.G."/>
            <person name="Felde R.L."/>
            <person name="Korf I.F."/>
            <person name="Cutter A.D."/>
            <person name="Schartner C.M."/>
            <person name="Ralston E.J."/>
            <person name="Meyer B.J."/>
            <person name="Haag E.S."/>
        </authorList>
    </citation>
    <scope>NUCLEOTIDE SEQUENCE [LARGE SCALE GENOMIC DNA]</scope>
    <source>
        <strain evidence="4">JU1422</strain>
    </source>
</reference>
<dbReference type="EMBL" id="PDUG01000005">
    <property type="protein sequence ID" value="PIC22236.1"/>
    <property type="molecule type" value="Genomic_DNA"/>
</dbReference>
<organism evidence="3 4">
    <name type="scientific">Caenorhabditis nigoni</name>
    <dbReference type="NCBI Taxonomy" id="1611254"/>
    <lineage>
        <taxon>Eukaryota</taxon>
        <taxon>Metazoa</taxon>
        <taxon>Ecdysozoa</taxon>
        <taxon>Nematoda</taxon>
        <taxon>Chromadorea</taxon>
        <taxon>Rhabditida</taxon>
        <taxon>Rhabditina</taxon>
        <taxon>Rhabditomorpha</taxon>
        <taxon>Rhabditoidea</taxon>
        <taxon>Rhabditidae</taxon>
        <taxon>Peloderinae</taxon>
        <taxon>Caenorhabditis</taxon>
    </lineage>
</organism>